<accession>A0ABZ3FLZ2</accession>
<reference evidence="3 4" key="1">
    <citation type="submission" date="2024-04" db="EMBL/GenBank/DDBJ databases">
        <title>Isolation of an actinomycete strain from pig manure.</title>
        <authorList>
            <person name="Gong T."/>
            <person name="Yu Z."/>
            <person name="An M."/>
            <person name="Wei C."/>
            <person name="Yang W."/>
            <person name="Liu L."/>
        </authorList>
    </citation>
    <scope>NUCLEOTIDE SEQUENCE [LARGE SCALE GENOMIC DNA]</scope>
    <source>
        <strain evidence="3 4">ZF39</strain>
    </source>
</reference>
<feature type="transmembrane region" description="Helical" evidence="1">
    <location>
        <begin position="324"/>
        <end position="341"/>
    </location>
</feature>
<feature type="transmembrane region" description="Helical" evidence="1">
    <location>
        <begin position="212"/>
        <end position="229"/>
    </location>
</feature>
<dbReference type="RefSeq" id="WP_425307538.1">
    <property type="nucleotide sequence ID" value="NZ_CP154795.1"/>
</dbReference>
<keyword evidence="1" id="KW-0472">Membrane</keyword>
<feature type="transmembrane region" description="Helical" evidence="1">
    <location>
        <begin position="263"/>
        <end position="286"/>
    </location>
</feature>
<feature type="transmembrane region" description="Helical" evidence="1">
    <location>
        <begin position="348"/>
        <end position="367"/>
    </location>
</feature>
<gene>
    <name evidence="3" type="ORF">AADG42_01835</name>
</gene>
<evidence type="ECO:0000313" key="3">
    <source>
        <dbReference type="EMBL" id="XAN06099.1"/>
    </source>
</evidence>
<feature type="transmembrane region" description="Helical" evidence="1">
    <location>
        <begin position="138"/>
        <end position="157"/>
    </location>
</feature>
<dbReference type="Pfam" id="PF26371">
    <property type="entry name" value="AftB_C"/>
    <property type="match status" value="1"/>
</dbReference>
<protein>
    <recommendedName>
        <fullName evidence="2">Terminal beta-(1-&gt;2)-arabinofuranosyltransferase C-terminal domain-containing protein</fullName>
    </recommendedName>
</protein>
<organism evidence="3 4">
    <name type="scientific">Ammonicoccus fulvus</name>
    <dbReference type="NCBI Taxonomy" id="3138240"/>
    <lineage>
        <taxon>Bacteria</taxon>
        <taxon>Bacillati</taxon>
        <taxon>Actinomycetota</taxon>
        <taxon>Actinomycetes</taxon>
        <taxon>Propionibacteriales</taxon>
        <taxon>Propionibacteriaceae</taxon>
        <taxon>Ammonicoccus</taxon>
    </lineage>
</organism>
<feature type="transmembrane region" description="Helical" evidence="1">
    <location>
        <begin position="87"/>
        <end position="108"/>
    </location>
</feature>
<keyword evidence="1" id="KW-1133">Transmembrane helix</keyword>
<dbReference type="Proteomes" id="UP001442841">
    <property type="component" value="Chromosome"/>
</dbReference>
<keyword evidence="1" id="KW-0812">Transmembrane</keyword>
<dbReference type="EMBL" id="CP154795">
    <property type="protein sequence ID" value="XAN06099.1"/>
    <property type="molecule type" value="Genomic_DNA"/>
</dbReference>
<feature type="transmembrane region" description="Helical" evidence="1">
    <location>
        <begin position="192"/>
        <end position="207"/>
    </location>
</feature>
<evidence type="ECO:0000256" key="1">
    <source>
        <dbReference type="SAM" id="Phobius"/>
    </source>
</evidence>
<keyword evidence="4" id="KW-1185">Reference proteome</keyword>
<sequence>MRRAPNPVSLITCAIPIVVLAILGWQQRWFSDDGWINMRVVEQVLAGNGPVYNAGERVEVTTSTLWFWILLVGAAVGPRSTPEVTGAILGLTLTVAGLVFATLGAGLLARARRPLAVLPFGTLVLAALPPMWDFATSGLETGLSFAWLGLCFWLLAMRAVSFEGGTRHAAWWPVWPALAIGLGPLVRPDFTLYAALFAAALLLMSRFRLLDWLACFGIAIAIPGAYQIFRMGFYASLVPNTALAKDAAASKWGSGLAYLVDYLGLYLLAIPLVIAAVVIGAHVVYARRRGSRARWVVVTAPVLGALLHGLYIVRIGGDFMHARFLLPDTFALLLPVAAIGFRPVRRGLRVAAVALMAAWAVAIGVLVRTPYAISPGGIADERKFWSRAAEHPQILLREDWAGTDQYREGREVRAQLAAGRTFYQSLDVRDGREVGPRLPTATGEGIYVAHPNLGILSIAAGVDVRVVDVHALADAVTARARMEADPTRQVRAGHMTRPEAWRLARYTAPHALEPHNLDDARAALRCGDLGVLQEAITADLTPTRFWTNVGLAPRLTFFSFPANPTAARAELCG</sequence>
<proteinExistence type="predicted"/>
<feature type="transmembrane region" description="Helical" evidence="1">
    <location>
        <begin position="7"/>
        <end position="25"/>
    </location>
</feature>
<name>A0ABZ3FLZ2_9ACTN</name>
<feature type="domain" description="Terminal beta-(1-&gt;2)-arabinofuranosyltransferase C-terminal" evidence="2">
    <location>
        <begin position="448"/>
        <end position="550"/>
    </location>
</feature>
<feature type="transmembrane region" description="Helical" evidence="1">
    <location>
        <begin position="169"/>
        <end position="186"/>
    </location>
</feature>
<dbReference type="InterPro" id="IPR058983">
    <property type="entry name" value="AftB_C"/>
</dbReference>
<evidence type="ECO:0000313" key="4">
    <source>
        <dbReference type="Proteomes" id="UP001442841"/>
    </source>
</evidence>
<feature type="transmembrane region" description="Helical" evidence="1">
    <location>
        <begin position="293"/>
        <end position="312"/>
    </location>
</feature>
<feature type="transmembrane region" description="Helical" evidence="1">
    <location>
        <begin position="115"/>
        <end position="132"/>
    </location>
</feature>
<evidence type="ECO:0000259" key="2">
    <source>
        <dbReference type="Pfam" id="PF26371"/>
    </source>
</evidence>